<dbReference type="EMBL" id="JH717897">
    <property type="protein sequence ID" value="EWZ47534.1"/>
    <property type="molecule type" value="Genomic_DNA"/>
</dbReference>
<organism evidence="1">
    <name type="scientific">Fusarium oxysporum Fo47</name>
    <dbReference type="NCBI Taxonomy" id="660027"/>
    <lineage>
        <taxon>Eukaryota</taxon>
        <taxon>Fungi</taxon>
        <taxon>Dikarya</taxon>
        <taxon>Ascomycota</taxon>
        <taxon>Pezizomycotina</taxon>
        <taxon>Sordariomycetes</taxon>
        <taxon>Hypocreomycetidae</taxon>
        <taxon>Hypocreales</taxon>
        <taxon>Nectriaceae</taxon>
        <taxon>Fusarium</taxon>
        <taxon>Fusarium oxysporum species complex</taxon>
    </lineage>
</organism>
<reference evidence="1" key="2">
    <citation type="submission" date="2012-06" db="EMBL/GenBank/DDBJ databases">
        <title>Annotation of the Genome Sequence of Fusarium oxysporum Fo47.</title>
        <authorList>
            <consortium name="The Broad Institute Genomics Platform"/>
            <person name="Ma L.-J."/>
            <person name="Corby-Kistler H."/>
            <person name="Broz K."/>
            <person name="Gale L.R."/>
            <person name="Jonkers W."/>
            <person name="O'Donnell K."/>
            <person name="Ploetz R."/>
            <person name="Steinberg C."/>
            <person name="Schwartz D.C."/>
            <person name="VanEtten H."/>
            <person name="Zhou S."/>
            <person name="Young S.K."/>
            <person name="Zeng Q."/>
            <person name="Gargeya S."/>
            <person name="Fitzgerald M."/>
            <person name="Abouelleil A."/>
            <person name="Alvarado L."/>
            <person name="Chapman S.B."/>
            <person name="Gainer-Dewar J."/>
            <person name="Goldberg J."/>
            <person name="Griggs A."/>
            <person name="Gujja S."/>
            <person name="Hansen M."/>
            <person name="Howarth C."/>
            <person name="Imamovic A."/>
            <person name="Ireland A."/>
            <person name="Larimer J."/>
            <person name="McCowan C."/>
            <person name="Murphy C."/>
            <person name="Pearson M."/>
            <person name="Poon T.W."/>
            <person name="Priest M."/>
            <person name="Roberts A."/>
            <person name="Saif S."/>
            <person name="Shea T."/>
            <person name="Sykes S."/>
            <person name="Wortman J."/>
            <person name="Nusbaum C."/>
            <person name="Birren B."/>
        </authorList>
    </citation>
    <scope>NUCLEOTIDE SEQUENCE</scope>
    <source>
        <strain evidence="1">Fo47</strain>
    </source>
</reference>
<protein>
    <submittedName>
        <fullName evidence="1">Uncharacterized protein</fullName>
    </submittedName>
</protein>
<accession>W9KXM9</accession>
<name>W9KXM9_FUSOX</name>
<dbReference type="Proteomes" id="UP000030766">
    <property type="component" value="Unassembled WGS sequence"/>
</dbReference>
<dbReference type="VEuPathDB" id="FungiDB:FOZG_03440"/>
<dbReference type="AlphaFoldDB" id="W9KXM9"/>
<reference evidence="1" key="1">
    <citation type="submission" date="2011-06" db="EMBL/GenBank/DDBJ databases">
        <title>The Genome Sequence of Fusarium oxysporum Fo47.</title>
        <authorList>
            <consortium name="The Broad Institute Genome Sequencing Platform"/>
            <person name="Ma L.-J."/>
            <person name="Gale L.R."/>
            <person name="Schwartz D.C."/>
            <person name="Zhou S."/>
            <person name="Corby-Kistler H."/>
            <person name="Young S.K."/>
            <person name="Zeng Q."/>
            <person name="Gargeya S."/>
            <person name="Fitzgerald M."/>
            <person name="Haas B."/>
            <person name="Abouelleil A."/>
            <person name="Alvarado L."/>
            <person name="Arachchi H.M."/>
            <person name="Berlin A."/>
            <person name="Brown A."/>
            <person name="Chapman S.B."/>
            <person name="Chen Z."/>
            <person name="Dunbar C."/>
            <person name="Freedman E."/>
            <person name="Gearin G."/>
            <person name="Gellesch M."/>
            <person name="Goldberg J."/>
            <person name="Griggs A."/>
            <person name="Gujja S."/>
            <person name="Heiman D."/>
            <person name="Howarth C."/>
            <person name="Larson L."/>
            <person name="Lui A."/>
            <person name="MacDonald P.J.P."/>
            <person name="Mehta T."/>
            <person name="Montmayeur A."/>
            <person name="Murphy C."/>
            <person name="Neiman D."/>
            <person name="Pearson M."/>
            <person name="Priest M."/>
            <person name="Roberts A."/>
            <person name="Saif S."/>
            <person name="Shea T."/>
            <person name="Shenoy N."/>
            <person name="Sisk P."/>
            <person name="Stolte C."/>
            <person name="Sykes S."/>
            <person name="Wortman J."/>
            <person name="Nusbaum C."/>
            <person name="Birren B."/>
        </authorList>
    </citation>
    <scope>NUCLEOTIDE SEQUENCE [LARGE SCALE GENOMIC DNA]</scope>
    <source>
        <strain evidence="1">Fo47</strain>
    </source>
</reference>
<sequence length="114" mass="13532">MPEELKRYIFLYLSTNEVIYLEKVPTYGDLVEFTPESQCSRAWPERGVLRCFEHDQERLTSRRWEQFHHAAGRLCHKGYLEHRNYIRDIRSAAQAQGLQKQCTNVSQVANEVFL</sequence>
<evidence type="ECO:0000313" key="1">
    <source>
        <dbReference type="EMBL" id="EWZ47534.1"/>
    </source>
</evidence>
<dbReference type="HOGENOM" id="CLU_2121155_0_0_1"/>
<gene>
    <name evidence="1" type="ORF">FOZG_03440</name>
</gene>
<proteinExistence type="predicted"/>